<dbReference type="AlphaFoldDB" id="A0A9N8F3T8"/>
<keyword evidence="7" id="KW-0809">Transit peptide</keyword>
<protein>
    <submittedName>
        <fullName evidence="12">Protein RETICULATA-RELATED</fullName>
    </submittedName>
</protein>
<dbReference type="InterPro" id="IPR021825">
    <property type="entry name" value="RETICULATA-related"/>
</dbReference>
<comment type="caution">
    <text evidence="12">The sequence shown here is derived from an EMBL/GenBank/DDBJ whole genome shotgun (WGS) entry which is preliminary data.</text>
</comment>
<evidence type="ECO:0000256" key="4">
    <source>
        <dbReference type="ARBA" id="ARBA00022528"/>
    </source>
</evidence>
<accession>A0A9N8F3T8</accession>
<gene>
    <name evidence="12" type="ORF">SEMRO_3309_G346550.1</name>
</gene>
<evidence type="ECO:0000256" key="7">
    <source>
        <dbReference type="ARBA" id="ARBA00022946"/>
    </source>
</evidence>
<dbReference type="GO" id="GO:0016020">
    <property type="term" value="C:membrane"/>
    <property type="evidence" value="ECO:0007669"/>
    <property type="project" value="UniProtKB-SubCell"/>
</dbReference>
<comment type="similarity">
    <text evidence="3">Belongs to the RETICULATA family.</text>
</comment>
<keyword evidence="4" id="KW-0150">Chloroplast</keyword>
<evidence type="ECO:0000313" key="12">
    <source>
        <dbReference type="EMBL" id="CAB9531184.1"/>
    </source>
</evidence>
<dbReference type="EMBL" id="CAICTM010003307">
    <property type="protein sequence ID" value="CAB9531184.1"/>
    <property type="molecule type" value="Genomic_DNA"/>
</dbReference>
<feature type="transmembrane region" description="Helical" evidence="10">
    <location>
        <begin position="250"/>
        <end position="272"/>
    </location>
</feature>
<keyword evidence="11" id="KW-0732">Signal</keyword>
<evidence type="ECO:0000313" key="13">
    <source>
        <dbReference type="Proteomes" id="UP001153069"/>
    </source>
</evidence>
<keyword evidence="6 10" id="KW-0812">Transmembrane</keyword>
<dbReference type="Pfam" id="PF11891">
    <property type="entry name" value="RETICULATA-like"/>
    <property type="match status" value="1"/>
</dbReference>
<name>A0A9N8F3T8_9STRA</name>
<feature type="signal peptide" evidence="11">
    <location>
        <begin position="1"/>
        <end position="27"/>
    </location>
</feature>
<evidence type="ECO:0000256" key="11">
    <source>
        <dbReference type="SAM" id="SignalP"/>
    </source>
</evidence>
<evidence type="ECO:0000256" key="1">
    <source>
        <dbReference type="ARBA" id="ARBA00004141"/>
    </source>
</evidence>
<comment type="subcellular location">
    <subcellularLocation>
        <location evidence="1">Membrane</location>
        <topology evidence="1">Multi-pass membrane protein</topology>
    </subcellularLocation>
    <subcellularLocation>
        <location evidence="2">Plastid</location>
        <location evidence="2">Chloroplast</location>
    </subcellularLocation>
</comment>
<dbReference type="PANTHER" id="PTHR31620:SF8">
    <property type="entry name" value="PROTEIN RETICULATA-RELATED 4, CHLOROPLASTIC-LIKE"/>
    <property type="match status" value="1"/>
</dbReference>
<evidence type="ECO:0000256" key="10">
    <source>
        <dbReference type="SAM" id="Phobius"/>
    </source>
</evidence>
<feature type="chain" id="PRO_5040363399" evidence="11">
    <location>
        <begin position="28"/>
        <end position="284"/>
    </location>
</feature>
<proteinExistence type="inferred from homology"/>
<evidence type="ECO:0000256" key="8">
    <source>
        <dbReference type="ARBA" id="ARBA00022989"/>
    </source>
</evidence>
<sequence>MTSSLRLSVPLRVWIFVLLLAVPASSAWNAGSLVKTRIVEPISVGYARRIKADPSFLSKSIAEVFLAAGTQLSAEWTRRGTARMVPEIDFVVSGVLTAVAGKYYTMWRVAPTLDDGSAASATNKEKKDQPDNQTRLGNMIVPTNAFQKTLSDGVTRPRIQQRLGSFIAPMLPLFRAGIIAGTIGYGVTAIMISLRTIYLPNYVPATQNMNVLHACLFTGGFMAIVSNVRYQVLQGIVEPSIDRLFRNIPSLRGILILACRWANGLLGSILAISGMRALGLQRLK</sequence>
<evidence type="ECO:0000256" key="6">
    <source>
        <dbReference type="ARBA" id="ARBA00022692"/>
    </source>
</evidence>
<dbReference type="GO" id="GO:0009507">
    <property type="term" value="C:chloroplast"/>
    <property type="evidence" value="ECO:0007669"/>
    <property type="project" value="UniProtKB-SubCell"/>
</dbReference>
<evidence type="ECO:0000256" key="9">
    <source>
        <dbReference type="ARBA" id="ARBA00023136"/>
    </source>
</evidence>
<keyword evidence="9 10" id="KW-0472">Membrane</keyword>
<organism evidence="12 13">
    <name type="scientific">Seminavis robusta</name>
    <dbReference type="NCBI Taxonomy" id="568900"/>
    <lineage>
        <taxon>Eukaryota</taxon>
        <taxon>Sar</taxon>
        <taxon>Stramenopiles</taxon>
        <taxon>Ochrophyta</taxon>
        <taxon>Bacillariophyta</taxon>
        <taxon>Bacillariophyceae</taxon>
        <taxon>Bacillariophycidae</taxon>
        <taxon>Naviculales</taxon>
        <taxon>Naviculaceae</taxon>
        <taxon>Seminavis</taxon>
    </lineage>
</organism>
<dbReference type="Proteomes" id="UP001153069">
    <property type="component" value="Unassembled WGS sequence"/>
</dbReference>
<feature type="transmembrane region" description="Helical" evidence="10">
    <location>
        <begin position="210"/>
        <end position="230"/>
    </location>
</feature>
<dbReference type="OrthoDB" id="205639at2759"/>
<keyword evidence="5" id="KW-0934">Plastid</keyword>
<evidence type="ECO:0000256" key="5">
    <source>
        <dbReference type="ARBA" id="ARBA00022640"/>
    </source>
</evidence>
<keyword evidence="13" id="KW-1185">Reference proteome</keyword>
<evidence type="ECO:0000256" key="3">
    <source>
        <dbReference type="ARBA" id="ARBA00010793"/>
    </source>
</evidence>
<reference evidence="12" key="1">
    <citation type="submission" date="2020-06" db="EMBL/GenBank/DDBJ databases">
        <authorList>
            <consortium name="Plant Systems Biology data submission"/>
        </authorList>
    </citation>
    <scope>NUCLEOTIDE SEQUENCE</scope>
    <source>
        <strain evidence="12">D6</strain>
    </source>
</reference>
<feature type="transmembrane region" description="Helical" evidence="10">
    <location>
        <begin position="173"/>
        <end position="198"/>
    </location>
</feature>
<dbReference type="PANTHER" id="PTHR31620">
    <property type="entry name" value="PROTEIN RETICULATA-RELATED 2, CHLOROPLASTIC-RELATED"/>
    <property type="match status" value="1"/>
</dbReference>
<evidence type="ECO:0000256" key="2">
    <source>
        <dbReference type="ARBA" id="ARBA00004229"/>
    </source>
</evidence>
<keyword evidence="8 10" id="KW-1133">Transmembrane helix</keyword>